<dbReference type="GO" id="GO:0045454">
    <property type="term" value="P:cell redox homeostasis"/>
    <property type="evidence" value="ECO:0007669"/>
    <property type="project" value="TreeGrafter"/>
</dbReference>
<evidence type="ECO:0000259" key="1">
    <source>
        <dbReference type="Pfam" id="PF00462"/>
    </source>
</evidence>
<gene>
    <name evidence="2" type="ORF">FTX54_016500</name>
</gene>
<dbReference type="SUPFAM" id="SSF52833">
    <property type="entry name" value="Thioredoxin-like"/>
    <property type="match status" value="1"/>
</dbReference>
<dbReference type="Proteomes" id="UP000321816">
    <property type="component" value="Chromosome"/>
</dbReference>
<dbReference type="CDD" id="cd02976">
    <property type="entry name" value="NrdH"/>
    <property type="match status" value="1"/>
</dbReference>
<reference evidence="2 3" key="1">
    <citation type="submission" date="2024-01" db="EMBL/GenBank/DDBJ databases">
        <title>Complete Genome Sequence of Alkalicoccus halolimnae BZ-SZ-XJ29T, a Moderately Halophilic Bacterium Isolated from a Salt Lake.</title>
        <authorList>
            <person name="Zhao B."/>
        </authorList>
    </citation>
    <scope>NUCLEOTIDE SEQUENCE [LARGE SCALE GENOMIC DNA]</scope>
    <source>
        <strain evidence="2 3">BZ-SZ-XJ29</strain>
    </source>
</reference>
<protein>
    <submittedName>
        <fullName evidence="2">Glutaredoxin family protein</fullName>
    </submittedName>
</protein>
<dbReference type="InterPro" id="IPR036249">
    <property type="entry name" value="Thioredoxin-like_sf"/>
</dbReference>
<dbReference type="PANTHER" id="PTHR34386:SF1">
    <property type="entry name" value="GLUTAREDOXIN-LIKE PROTEIN NRDH"/>
    <property type="match status" value="1"/>
</dbReference>
<dbReference type="InterPro" id="IPR051548">
    <property type="entry name" value="Grx-like_ET"/>
</dbReference>
<dbReference type="KEGG" id="ahal:FTX54_016500"/>
<dbReference type="AlphaFoldDB" id="A0AAJ8LWB7"/>
<evidence type="ECO:0000313" key="3">
    <source>
        <dbReference type="Proteomes" id="UP000321816"/>
    </source>
</evidence>
<proteinExistence type="predicted"/>
<dbReference type="InterPro" id="IPR002109">
    <property type="entry name" value="Glutaredoxin"/>
</dbReference>
<organism evidence="2 3">
    <name type="scientific">Alkalicoccus halolimnae</name>
    <dbReference type="NCBI Taxonomy" id="1667239"/>
    <lineage>
        <taxon>Bacteria</taxon>
        <taxon>Bacillati</taxon>
        <taxon>Bacillota</taxon>
        <taxon>Bacilli</taxon>
        <taxon>Bacillales</taxon>
        <taxon>Bacillaceae</taxon>
        <taxon>Alkalicoccus</taxon>
    </lineage>
</organism>
<name>A0AAJ8LWB7_9BACI</name>
<feature type="domain" description="Glutaredoxin" evidence="1">
    <location>
        <begin position="4"/>
        <end position="62"/>
    </location>
</feature>
<evidence type="ECO:0000313" key="2">
    <source>
        <dbReference type="EMBL" id="WWD79971.1"/>
    </source>
</evidence>
<sequence>MAEVIVYSTNDCVECSIVKKMLDQHGINYEVRNIMENKAYRQEVEDFGILGVPVTVYNGEAVKGMNPELQALVEKIQKNQQED</sequence>
<dbReference type="Gene3D" id="3.40.30.10">
    <property type="entry name" value="Glutaredoxin"/>
    <property type="match status" value="1"/>
</dbReference>
<dbReference type="GO" id="GO:0009055">
    <property type="term" value="F:electron transfer activity"/>
    <property type="evidence" value="ECO:0007669"/>
    <property type="project" value="TreeGrafter"/>
</dbReference>
<dbReference type="PANTHER" id="PTHR34386">
    <property type="entry name" value="GLUTAREDOXIN"/>
    <property type="match status" value="1"/>
</dbReference>
<dbReference type="PROSITE" id="PS51354">
    <property type="entry name" value="GLUTAREDOXIN_2"/>
    <property type="match status" value="1"/>
</dbReference>
<dbReference type="RefSeq" id="WP_187254448.1">
    <property type="nucleotide sequence ID" value="NZ_CP144914.1"/>
</dbReference>
<keyword evidence="3" id="KW-1185">Reference proteome</keyword>
<accession>A0AAJ8LWB7</accession>
<dbReference type="EMBL" id="CP144914">
    <property type="protein sequence ID" value="WWD79971.1"/>
    <property type="molecule type" value="Genomic_DNA"/>
</dbReference>
<dbReference type="Pfam" id="PF00462">
    <property type="entry name" value="Glutaredoxin"/>
    <property type="match status" value="1"/>
</dbReference>